<dbReference type="AlphaFoldDB" id="A0A0F9QNQ9"/>
<reference evidence="2" key="1">
    <citation type="journal article" date="2015" name="Nature">
        <title>Complex archaea that bridge the gap between prokaryotes and eukaryotes.</title>
        <authorList>
            <person name="Spang A."/>
            <person name="Saw J.H."/>
            <person name="Jorgensen S.L."/>
            <person name="Zaremba-Niedzwiedzka K."/>
            <person name="Martijn J."/>
            <person name="Lind A.E."/>
            <person name="van Eijk R."/>
            <person name="Schleper C."/>
            <person name="Guy L."/>
            <person name="Ettema T.J."/>
        </authorList>
    </citation>
    <scope>NUCLEOTIDE SEQUENCE</scope>
</reference>
<sequence>MSLNPLDIINGTFSLIFVVISLFIGFLILSRYFQYKEKIYLLVGMTWILISEPWWPSSLSFLVSLNNDVGLTPTLYFLVGNTLVPLAILLWLTAFTEFLFTEKRKIILIAFSVLGIIFEITFFILLYVNPNLIGTLTGTPPVDVSYKSFIMIFLLFFILIVVVTGLFFARLSLKSKDKEVNLKGKLLVIAYITFLIGSILDSSLPLNALTVIFTRLILIVSAICWYGGFLLPKWMKKLFLKQK</sequence>
<feature type="transmembrane region" description="Helical" evidence="1">
    <location>
        <begin position="148"/>
        <end position="168"/>
    </location>
</feature>
<dbReference type="EMBL" id="LAZR01001366">
    <property type="protein sequence ID" value="KKN45810.1"/>
    <property type="molecule type" value="Genomic_DNA"/>
</dbReference>
<accession>A0A0F9QNQ9</accession>
<comment type="caution">
    <text evidence="2">The sequence shown here is derived from an EMBL/GenBank/DDBJ whole genome shotgun (WGS) entry which is preliminary data.</text>
</comment>
<organism evidence="2">
    <name type="scientific">marine sediment metagenome</name>
    <dbReference type="NCBI Taxonomy" id="412755"/>
    <lineage>
        <taxon>unclassified sequences</taxon>
        <taxon>metagenomes</taxon>
        <taxon>ecological metagenomes</taxon>
    </lineage>
</organism>
<protein>
    <recommendedName>
        <fullName evidence="3">Histidine kinase N-terminal 7TM region domain-containing protein</fullName>
    </recommendedName>
</protein>
<feature type="transmembrane region" description="Helical" evidence="1">
    <location>
        <begin position="180"/>
        <end position="200"/>
    </location>
</feature>
<feature type="transmembrane region" description="Helical" evidence="1">
    <location>
        <begin position="75"/>
        <end position="94"/>
    </location>
</feature>
<name>A0A0F9QNQ9_9ZZZZ</name>
<keyword evidence="1" id="KW-0812">Transmembrane</keyword>
<keyword evidence="1" id="KW-0472">Membrane</keyword>
<feature type="transmembrane region" description="Helical" evidence="1">
    <location>
        <begin position="212"/>
        <end position="231"/>
    </location>
</feature>
<evidence type="ECO:0000313" key="2">
    <source>
        <dbReference type="EMBL" id="KKN45810.1"/>
    </source>
</evidence>
<feature type="transmembrane region" description="Helical" evidence="1">
    <location>
        <begin position="106"/>
        <end position="128"/>
    </location>
</feature>
<gene>
    <name evidence="2" type="ORF">LCGC14_0679380</name>
</gene>
<evidence type="ECO:0000256" key="1">
    <source>
        <dbReference type="SAM" id="Phobius"/>
    </source>
</evidence>
<keyword evidence="1" id="KW-1133">Transmembrane helix</keyword>
<feature type="transmembrane region" description="Helical" evidence="1">
    <location>
        <begin position="12"/>
        <end position="32"/>
    </location>
</feature>
<evidence type="ECO:0008006" key="3">
    <source>
        <dbReference type="Google" id="ProtNLM"/>
    </source>
</evidence>
<feature type="transmembrane region" description="Helical" evidence="1">
    <location>
        <begin position="39"/>
        <end position="55"/>
    </location>
</feature>
<proteinExistence type="predicted"/>